<reference evidence="9 10" key="1">
    <citation type="submission" date="2019-01" db="EMBL/GenBank/DDBJ databases">
        <title>Sinorhodobacter populi sp. nov. isolated from the symptomatic bark tissue of Populus euramericana canker.</title>
        <authorList>
            <person name="Xu G."/>
        </authorList>
    </citation>
    <scope>NUCLEOTIDE SEQUENCE [LARGE SCALE GENOMIC DNA]</scope>
    <source>
        <strain evidence="9 10">D19-10-3-21</strain>
    </source>
</reference>
<dbReference type="OrthoDB" id="9770452at2"/>
<gene>
    <name evidence="9" type="ORF">D2T31_15860</name>
</gene>
<feature type="binding site" evidence="7">
    <location>
        <position position="130"/>
    </location>
    <ligand>
        <name>FMN</name>
        <dbReference type="ChEBI" id="CHEBI:58210"/>
    </ligand>
</feature>
<name>A0A443K4L1_9RHOB</name>
<feature type="binding site" evidence="7">
    <location>
        <position position="241"/>
    </location>
    <ligand>
        <name>glyoxylate</name>
        <dbReference type="ChEBI" id="CHEBI:36655"/>
    </ligand>
</feature>
<dbReference type="PANTHER" id="PTHR10578:SF107">
    <property type="entry name" value="2-HYDROXYACID OXIDASE 1"/>
    <property type="match status" value="1"/>
</dbReference>
<proteinExistence type="inferred from homology"/>
<dbReference type="AlphaFoldDB" id="A0A443K4L1"/>
<dbReference type="InterPro" id="IPR012133">
    <property type="entry name" value="Alpha-hydoxy_acid_DH_FMN"/>
</dbReference>
<keyword evidence="4" id="KW-0560">Oxidoreductase</keyword>
<evidence type="ECO:0000256" key="7">
    <source>
        <dbReference type="PIRSR" id="PIRSR000138-2"/>
    </source>
</evidence>
<keyword evidence="3 7" id="KW-0288">FMN</keyword>
<dbReference type="PIRSF" id="PIRSF000138">
    <property type="entry name" value="Al-hdrx_acd_dh"/>
    <property type="match status" value="1"/>
</dbReference>
<sequence>MTGFRLIPQIFAQAEARLSPQIHDYLAGGAGREETLRRNRTALEGIRFLPRVLRDVSRVEARTTFLGQSLRIPVFLSPVGSLGCFHPDGVCGSARAAARFGTLLFCGINAEVSLDEVVCHSDRPLGLQLYTYGDLDWAAAIVERAERLGFMAICLTVDVPAPGWRERDIANDHKILASLSRPNLPEGIRRTGGHPGRTSWEDLAFLRARTDLPIIVKGIQSPEDARLAADAGAAAVYLSNHGGRQLDSCPSTIELLPGIRQSIGNDLPLLIDSGFRHGTDVVKALALGADAVGVGRLHAAALAANGEAGVGSMLEIMEAEILNTLAQLGVAKLADLGAVVLHSAPH</sequence>
<evidence type="ECO:0000256" key="1">
    <source>
        <dbReference type="ARBA" id="ARBA00001917"/>
    </source>
</evidence>
<feature type="binding site" evidence="7">
    <location>
        <position position="244"/>
    </location>
    <ligand>
        <name>glyoxylate</name>
        <dbReference type="ChEBI" id="CHEBI:36655"/>
    </ligand>
</feature>
<evidence type="ECO:0000256" key="3">
    <source>
        <dbReference type="ARBA" id="ARBA00022643"/>
    </source>
</evidence>
<evidence type="ECO:0000313" key="9">
    <source>
        <dbReference type="EMBL" id="RWR27709.1"/>
    </source>
</evidence>
<comment type="similarity">
    <text evidence="5">Belongs to the FMN-dependent alpha-hydroxy acid dehydrogenase family.</text>
</comment>
<reference evidence="9 10" key="2">
    <citation type="submission" date="2019-01" db="EMBL/GenBank/DDBJ databases">
        <authorList>
            <person name="Li Y."/>
        </authorList>
    </citation>
    <scope>NUCLEOTIDE SEQUENCE [LARGE SCALE GENOMIC DNA]</scope>
    <source>
        <strain evidence="9 10">D19-10-3-21</strain>
    </source>
</reference>
<comment type="caution">
    <text evidence="9">The sequence shown here is derived from an EMBL/GenBank/DDBJ whole genome shotgun (WGS) entry which is preliminary data.</text>
</comment>
<dbReference type="RefSeq" id="WP_128238108.1">
    <property type="nucleotide sequence ID" value="NZ_SAUX01000019.1"/>
</dbReference>
<feature type="binding site" evidence="7">
    <location>
        <position position="217"/>
    </location>
    <ligand>
        <name>FMN</name>
        <dbReference type="ChEBI" id="CHEBI:58210"/>
    </ligand>
</feature>
<dbReference type="GO" id="GO:0004459">
    <property type="term" value="F:L-lactate dehydrogenase (NAD+) activity"/>
    <property type="evidence" value="ECO:0007669"/>
    <property type="project" value="TreeGrafter"/>
</dbReference>
<dbReference type="InterPro" id="IPR000262">
    <property type="entry name" value="FMN-dep_DH"/>
</dbReference>
<evidence type="ECO:0000313" key="10">
    <source>
        <dbReference type="Proteomes" id="UP000285295"/>
    </source>
</evidence>
<feature type="binding site" evidence="7">
    <location>
        <position position="239"/>
    </location>
    <ligand>
        <name>FMN</name>
        <dbReference type="ChEBI" id="CHEBI:58210"/>
    </ligand>
</feature>
<evidence type="ECO:0000256" key="5">
    <source>
        <dbReference type="ARBA" id="ARBA00024042"/>
    </source>
</evidence>
<dbReference type="Pfam" id="PF01070">
    <property type="entry name" value="FMN_dh"/>
    <property type="match status" value="1"/>
</dbReference>
<accession>A0A443K4L1</accession>
<feature type="binding site" evidence="7">
    <location>
        <position position="128"/>
    </location>
    <ligand>
        <name>FMN</name>
        <dbReference type="ChEBI" id="CHEBI:58210"/>
    </ligand>
</feature>
<feature type="domain" description="FMN hydroxy acid dehydrogenase" evidence="8">
    <location>
        <begin position="1"/>
        <end position="346"/>
    </location>
</feature>
<dbReference type="InterPro" id="IPR013785">
    <property type="entry name" value="Aldolase_TIM"/>
</dbReference>
<feature type="binding site" evidence="7">
    <location>
        <begin position="295"/>
        <end position="296"/>
    </location>
    <ligand>
        <name>FMN</name>
        <dbReference type="ChEBI" id="CHEBI:58210"/>
    </ligand>
</feature>
<evidence type="ECO:0000256" key="4">
    <source>
        <dbReference type="ARBA" id="ARBA00023002"/>
    </source>
</evidence>
<feature type="active site" description="Proton acceptor" evidence="6">
    <location>
        <position position="241"/>
    </location>
</feature>
<dbReference type="GO" id="GO:0005886">
    <property type="term" value="C:plasma membrane"/>
    <property type="evidence" value="ECO:0007669"/>
    <property type="project" value="TreeGrafter"/>
</dbReference>
<dbReference type="PANTHER" id="PTHR10578">
    <property type="entry name" value="S -2-HYDROXY-ACID OXIDASE-RELATED"/>
    <property type="match status" value="1"/>
</dbReference>
<evidence type="ECO:0000256" key="6">
    <source>
        <dbReference type="PIRSR" id="PIRSR000138-1"/>
    </source>
</evidence>
<dbReference type="CDD" id="cd02809">
    <property type="entry name" value="alpha_hydroxyacid_oxid_FMN"/>
    <property type="match status" value="1"/>
</dbReference>
<organism evidence="9 10">
    <name type="scientific">Paenirhodobacter populi</name>
    <dbReference type="NCBI Taxonomy" id="2306993"/>
    <lineage>
        <taxon>Bacteria</taxon>
        <taxon>Pseudomonadati</taxon>
        <taxon>Pseudomonadota</taxon>
        <taxon>Alphaproteobacteria</taxon>
        <taxon>Rhodobacterales</taxon>
        <taxon>Rhodobacter group</taxon>
        <taxon>Paenirhodobacter</taxon>
    </lineage>
</organism>
<dbReference type="PROSITE" id="PS00557">
    <property type="entry name" value="FMN_HYDROXY_ACID_DH_1"/>
    <property type="match status" value="1"/>
</dbReference>
<dbReference type="PROSITE" id="PS51349">
    <property type="entry name" value="FMN_HYDROXY_ACID_DH_2"/>
    <property type="match status" value="1"/>
</dbReference>
<evidence type="ECO:0000256" key="2">
    <source>
        <dbReference type="ARBA" id="ARBA00022630"/>
    </source>
</evidence>
<keyword evidence="2 7" id="KW-0285">Flavoprotein</keyword>
<feature type="binding site" evidence="7">
    <location>
        <begin position="272"/>
        <end position="276"/>
    </location>
    <ligand>
        <name>FMN</name>
        <dbReference type="ChEBI" id="CHEBI:58210"/>
    </ligand>
</feature>
<dbReference type="InterPro" id="IPR008259">
    <property type="entry name" value="FMN_hydac_DH_AS"/>
</dbReference>
<comment type="cofactor">
    <cofactor evidence="1">
        <name>FMN</name>
        <dbReference type="ChEBI" id="CHEBI:58210"/>
    </cofactor>
</comment>
<dbReference type="GO" id="GO:0010181">
    <property type="term" value="F:FMN binding"/>
    <property type="evidence" value="ECO:0007669"/>
    <property type="project" value="InterPro"/>
</dbReference>
<feature type="binding site" evidence="7">
    <location>
        <position position="156"/>
    </location>
    <ligand>
        <name>FMN</name>
        <dbReference type="ChEBI" id="CHEBI:58210"/>
    </ligand>
</feature>
<protein>
    <submittedName>
        <fullName evidence="9">Alpha-hydroxy-acid oxidizing protein</fullName>
    </submittedName>
</protein>
<feature type="binding site" evidence="7">
    <location>
        <begin position="78"/>
        <end position="80"/>
    </location>
    <ligand>
        <name>FMN</name>
        <dbReference type="ChEBI" id="CHEBI:58210"/>
    </ligand>
</feature>
<dbReference type="GO" id="GO:0009060">
    <property type="term" value="P:aerobic respiration"/>
    <property type="evidence" value="ECO:0007669"/>
    <property type="project" value="TreeGrafter"/>
</dbReference>
<dbReference type="SUPFAM" id="SSF51395">
    <property type="entry name" value="FMN-linked oxidoreductases"/>
    <property type="match status" value="1"/>
</dbReference>
<evidence type="ECO:0000259" key="8">
    <source>
        <dbReference type="PROSITE" id="PS51349"/>
    </source>
</evidence>
<dbReference type="Gene3D" id="3.20.20.70">
    <property type="entry name" value="Aldolase class I"/>
    <property type="match status" value="1"/>
</dbReference>
<dbReference type="InterPro" id="IPR037396">
    <property type="entry name" value="FMN_HAD"/>
</dbReference>
<dbReference type="Proteomes" id="UP000285295">
    <property type="component" value="Unassembled WGS sequence"/>
</dbReference>
<feature type="binding site" evidence="7">
    <location>
        <position position="25"/>
    </location>
    <ligand>
        <name>glyoxylate</name>
        <dbReference type="ChEBI" id="CHEBI:36655"/>
    </ligand>
</feature>
<feature type="binding site" evidence="7">
    <location>
        <position position="165"/>
    </location>
    <ligand>
        <name>glyoxylate</name>
        <dbReference type="ChEBI" id="CHEBI:36655"/>
    </ligand>
</feature>
<dbReference type="EMBL" id="SAUX01000019">
    <property type="protein sequence ID" value="RWR27709.1"/>
    <property type="molecule type" value="Genomic_DNA"/>
</dbReference>